<feature type="compositionally biased region" description="Low complexity" evidence="1">
    <location>
        <begin position="510"/>
        <end position="531"/>
    </location>
</feature>
<evidence type="ECO:0000256" key="2">
    <source>
        <dbReference type="SAM" id="SignalP"/>
    </source>
</evidence>
<feature type="compositionally biased region" description="Low complexity" evidence="1">
    <location>
        <begin position="452"/>
        <end position="482"/>
    </location>
</feature>
<feature type="region of interest" description="Disordered" evidence="1">
    <location>
        <begin position="52"/>
        <end position="159"/>
    </location>
</feature>
<organism evidence="3 4">
    <name type="scientific">Hypsibius exemplaris</name>
    <name type="common">Freshwater tardigrade</name>
    <dbReference type="NCBI Taxonomy" id="2072580"/>
    <lineage>
        <taxon>Eukaryota</taxon>
        <taxon>Metazoa</taxon>
        <taxon>Ecdysozoa</taxon>
        <taxon>Tardigrada</taxon>
        <taxon>Eutardigrada</taxon>
        <taxon>Parachela</taxon>
        <taxon>Hypsibioidea</taxon>
        <taxon>Hypsibiidae</taxon>
        <taxon>Hypsibius</taxon>
    </lineage>
</organism>
<feature type="compositionally biased region" description="Low complexity" evidence="1">
    <location>
        <begin position="188"/>
        <end position="199"/>
    </location>
</feature>
<feature type="region of interest" description="Disordered" evidence="1">
    <location>
        <begin position="285"/>
        <end position="329"/>
    </location>
</feature>
<feature type="region of interest" description="Disordered" evidence="1">
    <location>
        <begin position="177"/>
        <end position="270"/>
    </location>
</feature>
<protein>
    <submittedName>
        <fullName evidence="3">Uncharacterized protein</fullName>
    </submittedName>
</protein>
<feature type="compositionally biased region" description="Basic residues" evidence="1">
    <location>
        <begin position="246"/>
        <end position="256"/>
    </location>
</feature>
<sequence>MDRTAVRMGNLFLLGMAIFIMISPLSGAQTRLPRKSFRLNEPKAWLKAGHAASKRAWNETESGKPIGAVSSDLPEDDDPDDNHGDADLPSTNNQLSQKTSPAPTNISYNDEDWIDRNGGLVDDEGHPKEDLSGYPAVRRTSSTKVQPRRLGTSPVTRSPATVYGEEENFESVTATKVTTETRLESRQTTTASPIVTATTELLDQDEESAAYGGTPQPRELSRSPQSVPYGSDEEEEIEQSTTTHAVRTKTRVKARKTTATTASSTASPTVTVRKVLDQEEESFAYGGPSATTAQPRQLTGAPQAAIYGEEEEEDEGQSTTTHTVRTKKRVKATVVMTTSTMTSRVVGKPQRPSYDADEAVKEEATDGFKSTPATVRDLAVGHTGTRRRTTMMNGEEASMFISSVNGSSGSNDQDGKTDEEGEDSWHIGAVLVPVQQEATRRTVVVGGSMSASGHVQASGSCSSSSSGGSSSQQGGSASVSTSHGNMSSSFPALQGISTSSSVHTQSALHQSASTNRSSASQTSGSGSSSSNESDEPDEDDDSSGGGQSDQQTSGRNGITSAAYKGGQPRPNYNFAASQGRSLGGGFGQGGSGWGNSMSFNIAPPPMPPNPPEPFIMSIPPPPNPPSIPGIDMNIPGPPPFPSMPSVPSMPQIQFPAFPEMPSFGNNVGWGGGGGGRQGWSSR</sequence>
<feature type="signal peptide" evidence="2">
    <location>
        <begin position="1"/>
        <end position="28"/>
    </location>
</feature>
<name>A0A1W0X5V2_HYPEX</name>
<accession>A0A1W0X5V2</accession>
<evidence type="ECO:0000313" key="4">
    <source>
        <dbReference type="Proteomes" id="UP000192578"/>
    </source>
</evidence>
<evidence type="ECO:0000256" key="1">
    <source>
        <dbReference type="SAM" id="MobiDB-lite"/>
    </source>
</evidence>
<comment type="caution">
    <text evidence="3">The sequence shown here is derived from an EMBL/GenBank/DDBJ whole genome shotgun (WGS) entry which is preliminary data.</text>
</comment>
<dbReference type="Proteomes" id="UP000192578">
    <property type="component" value="Unassembled WGS sequence"/>
</dbReference>
<feature type="compositionally biased region" description="Gly residues" evidence="1">
    <location>
        <begin position="667"/>
        <end position="682"/>
    </location>
</feature>
<feature type="chain" id="PRO_5012393372" evidence="2">
    <location>
        <begin position="29"/>
        <end position="682"/>
    </location>
</feature>
<feature type="region of interest" description="Disordered" evidence="1">
    <location>
        <begin position="401"/>
        <end position="422"/>
    </location>
</feature>
<feature type="region of interest" description="Disordered" evidence="1">
    <location>
        <begin position="451"/>
        <end position="682"/>
    </location>
</feature>
<feature type="compositionally biased region" description="Pro residues" evidence="1">
    <location>
        <begin position="602"/>
        <end position="627"/>
    </location>
</feature>
<feature type="compositionally biased region" description="Polar residues" evidence="1">
    <location>
        <begin position="483"/>
        <end position="509"/>
    </location>
</feature>
<evidence type="ECO:0000313" key="3">
    <source>
        <dbReference type="EMBL" id="OQV22863.1"/>
    </source>
</evidence>
<feature type="compositionally biased region" description="Pro residues" evidence="1">
    <location>
        <begin position="635"/>
        <end position="644"/>
    </location>
</feature>
<feature type="compositionally biased region" description="Low complexity" evidence="1">
    <location>
        <begin position="257"/>
        <end position="270"/>
    </location>
</feature>
<feature type="compositionally biased region" description="Polar residues" evidence="1">
    <location>
        <begin position="401"/>
        <end position="412"/>
    </location>
</feature>
<feature type="compositionally biased region" description="Polar residues" evidence="1">
    <location>
        <begin position="90"/>
        <end position="108"/>
    </location>
</feature>
<gene>
    <name evidence="3" type="ORF">BV898_03295</name>
</gene>
<proteinExistence type="predicted"/>
<dbReference type="AlphaFoldDB" id="A0A1W0X5V2"/>
<reference evidence="4" key="1">
    <citation type="submission" date="2017-01" db="EMBL/GenBank/DDBJ databases">
        <title>Comparative genomics of anhydrobiosis in the tardigrade Hypsibius dujardini.</title>
        <authorList>
            <person name="Yoshida Y."/>
            <person name="Koutsovoulos G."/>
            <person name="Laetsch D."/>
            <person name="Stevens L."/>
            <person name="Kumar S."/>
            <person name="Horikawa D."/>
            <person name="Ishino K."/>
            <person name="Komine S."/>
            <person name="Tomita M."/>
            <person name="Blaxter M."/>
            <person name="Arakawa K."/>
        </authorList>
    </citation>
    <scope>NUCLEOTIDE SEQUENCE [LARGE SCALE GENOMIC DNA]</scope>
    <source>
        <strain evidence="4">Z151</strain>
    </source>
</reference>
<keyword evidence="2" id="KW-0732">Signal</keyword>
<dbReference type="EMBL" id="MTYJ01000015">
    <property type="protein sequence ID" value="OQV22863.1"/>
    <property type="molecule type" value="Genomic_DNA"/>
</dbReference>
<feature type="compositionally biased region" description="Gly residues" evidence="1">
    <location>
        <begin position="581"/>
        <end position="593"/>
    </location>
</feature>
<keyword evidence="4" id="KW-1185">Reference proteome</keyword>
<feature type="compositionally biased region" description="Acidic residues" evidence="1">
    <location>
        <begin position="532"/>
        <end position="542"/>
    </location>
</feature>